<evidence type="ECO:0000313" key="11">
    <source>
        <dbReference type="EMBL" id="SJM36287.1"/>
    </source>
</evidence>
<keyword evidence="7 10" id="KW-0472">Membrane</keyword>
<feature type="transmembrane region" description="Helical" evidence="10">
    <location>
        <begin position="366"/>
        <end position="385"/>
    </location>
</feature>
<keyword evidence="4" id="KW-1003">Cell membrane</keyword>
<evidence type="ECO:0000256" key="8">
    <source>
        <dbReference type="ARBA" id="ARBA00026081"/>
    </source>
</evidence>
<comment type="subunit">
    <text evidence="8">Component of the lipopolysaccharide transport and assembly complex. The LptBFG transporter is composed of two ATP-binding proteins (LptB) and two transmembrane proteins (LptF and LptG).</text>
</comment>
<dbReference type="PANTHER" id="PTHR33529">
    <property type="entry name" value="SLR0882 PROTEIN-RELATED"/>
    <property type="match status" value="1"/>
</dbReference>
<evidence type="ECO:0000256" key="3">
    <source>
        <dbReference type="ARBA" id="ARBA00007725"/>
    </source>
</evidence>
<accession>A0A1R4ECR4</accession>
<feature type="transmembrane region" description="Helical" evidence="10">
    <location>
        <begin position="392"/>
        <end position="409"/>
    </location>
</feature>
<reference evidence="12" key="1">
    <citation type="submission" date="2017-02" db="EMBL/GenBank/DDBJ databases">
        <authorList>
            <person name="Mornico D."/>
        </authorList>
    </citation>
    <scope>NUCLEOTIDE SEQUENCE [LARGE SCALE GENOMIC DNA]</scope>
</reference>
<evidence type="ECO:0000256" key="6">
    <source>
        <dbReference type="ARBA" id="ARBA00022989"/>
    </source>
</evidence>
<evidence type="ECO:0000256" key="7">
    <source>
        <dbReference type="ARBA" id="ARBA00023136"/>
    </source>
</evidence>
<gene>
    <name evidence="11" type="primary">lptG</name>
    <name evidence="11" type="ORF">A1019T_00248</name>
</gene>
<evidence type="ECO:0000256" key="4">
    <source>
        <dbReference type="ARBA" id="ARBA00022475"/>
    </source>
</evidence>
<dbReference type="OrthoDB" id="9776227at2"/>
<protein>
    <submittedName>
        <fullName evidence="11">Lipopolysaccharide export system permease protein LptG</fullName>
    </submittedName>
</protein>
<dbReference type="Proteomes" id="UP000188169">
    <property type="component" value="Unassembled WGS sequence"/>
</dbReference>
<dbReference type="RefSeq" id="WP_077447698.1">
    <property type="nucleotide sequence ID" value="NZ_FUGD01000040.1"/>
</dbReference>
<comment type="similarity">
    <text evidence="3">Belongs to the LptF/LptG family.</text>
</comment>
<feature type="transmembrane region" description="Helical" evidence="10">
    <location>
        <begin position="118"/>
        <end position="138"/>
    </location>
</feature>
<feature type="compositionally biased region" description="Polar residues" evidence="9">
    <location>
        <begin position="278"/>
        <end position="289"/>
    </location>
</feature>
<dbReference type="InterPro" id="IPR005495">
    <property type="entry name" value="LptG/LptF_permease"/>
</dbReference>
<evidence type="ECO:0000313" key="12">
    <source>
        <dbReference type="Proteomes" id="UP000188169"/>
    </source>
</evidence>
<feature type="region of interest" description="Disordered" evidence="9">
    <location>
        <begin position="269"/>
        <end position="289"/>
    </location>
</feature>
<dbReference type="AlphaFoldDB" id="A0A1R4ECR4"/>
<evidence type="ECO:0000256" key="2">
    <source>
        <dbReference type="ARBA" id="ARBA00004651"/>
    </source>
</evidence>
<proteinExistence type="inferred from homology"/>
<dbReference type="GO" id="GO:0043190">
    <property type="term" value="C:ATP-binding cassette (ABC) transporter complex"/>
    <property type="evidence" value="ECO:0007669"/>
    <property type="project" value="TreeGrafter"/>
</dbReference>
<name>A0A1R4ECR4_9GAMM</name>
<sequence length="447" mass="49154">MNPMKFGDSKTLPGVKSGKIISRYVKKNALFAMLFAVIGLWALQMIFAYLAELEDISETYTYFDALTYIFYKSPYFLEQFTPTGALLGAVVGLGLLANNSELIVMRAAGLSINRIVSWVLQPAFIFVILALAINQYVLPESNLKANQIRKPDTALLASVNGYWTLQNAPAVGENAQQGEMGHNIIYIDYADANGNIGQVKRWHLDENNNLMAVSKASGGIYLPKANEQTQASLQDLTEAGKELINYQWQLEDVTTLKLAERAVITQSEEIEQTQTTSGAPSSAVLSQGMPSNVKQSRNIVLNTEPLVSKQNQSDDVINLPISPSSVYLLTRRAEDLSLTQLYDHKRFNASQGTRSLEHEVAFWQKLLSPFAILSLVIVACSFVFGSLRTHSLGLRIVVALIFGLLFSYIQDLTSFVALATGASPLLMVLLPILGSAALGFYLIKRQG</sequence>
<dbReference type="Pfam" id="PF03739">
    <property type="entry name" value="LptF_LptG"/>
    <property type="match status" value="1"/>
</dbReference>
<evidence type="ECO:0000256" key="1">
    <source>
        <dbReference type="ARBA" id="ARBA00002265"/>
    </source>
</evidence>
<dbReference type="STRING" id="1945520.A1019T_00248"/>
<dbReference type="EMBL" id="FUGD01000040">
    <property type="protein sequence ID" value="SJM36287.1"/>
    <property type="molecule type" value="Genomic_DNA"/>
</dbReference>
<feature type="transmembrane region" description="Helical" evidence="10">
    <location>
        <begin position="29"/>
        <end position="51"/>
    </location>
</feature>
<dbReference type="PANTHER" id="PTHR33529:SF2">
    <property type="entry name" value="LIPOPOLYSACCHARIDE EXPORT SYSTEM PERMEASE PROTEIN LPTG"/>
    <property type="match status" value="1"/>
</dbReference>
<keyword evidence="6 10" id="KW-1133">Transmembrane helix</keyword>
<keyword evidence="12" id="KW-1185">Reference proteome</keyword>
<comment type="function">
    <text evidence="1">Part of the ABC transporter complex LptBFG involved in the translocation of lipopolysaccharide (LPS) from the inner membrane to the outer membrane.</text>
</comment>
<evidence type="ECO:0000256" key="5">
    <source>
        <dbReference type="ARBA" id="ARBA00022692"/>
    </source>
</evidence>
<feature type="transmembrane region" description="Helical" evidence="10">
    <location>
        <begin position="415"/>
        <end position="443"/>
    </location>
</feature>
<keyword evidence="5 10" id="KW-0812">Transmembrane</keyword>
<evidence type="ECO:0000256" key="10">
    <source>
        <dbReference type="SAM" id="Phobius"/>
    </source>
</evidence>
<dbReference type="GO" id="GO:0015920">
    <property type="term" value="P:lipopolysaccharide transport"/>
    <property type="evidence" value="ECO:0007669"/>
    <property type="project" value="TreeGrafter"/>
</dbReference>
<evidence type="ECO:0000256" key="9">
    <source>
        <dbReference type="SAM" id="MobiDB-lite"/>
    </source>
</evidence>
<organism evidence="11 12">
    <name type="scientific">Psychrobacter pasteurii</name>
    <dbReference type="NCBI Taxonomy" id="1945520"/>
    <lineage>
        <taxon>Bacteria</taxon>
        <taxon>Pseudomonadati</taxon>
        <taxon>Pseudomonadota</taxon>
        <taxon>Gammaproteobacteria</taxon>
        <taxon>Moraxellales</taxon>
        <taxon>Moraxellaceae</taxon>
        <taxon>Psychrobacter</taxon>
    </lineage>
</organism>
<comment type="subcellular location">
    <subcellularLocation>
        <location evidence="2">Cell membrane</location>
        <topology evidence="2">Multi-pass membrane protein</topology>
    </subcellularLocation>
</comment>
<feature type="transmembrane region" description="Helical" evidence="10">
    <location>
        <begin position="80"/>
        <end position="97"/>
    </location>
</feature>